<proteinExistence type="predicted"/>
<sequence>MAFSVWRLEFEKKEWRVYCLICRHTISHTPYNAYNHEKTQKHVENLCRLSSSNTAPSPAIPINNVSDLALTRLMQTFSDPDAPTETLPPLSDFMNESSPQLLNPMASVWDELDELAPQFSGAQEADSIQMLAGYMLNIFEHGPMLSTQKMSLALSIQTPTPTTLAQKN</sequence>
<dbReference type="EMBL" id="JADNRY010000051">
    <property type="protein sequence ID" value="KAF9069426.1"/>
    <property type="molecule type" value="Genomic_DNA"/>
</dbReference>
<gene>
    <name evidence="1" type="ORF">BDP27DRAFT_1363411</name>
</gene>
<dbReference type="AlphaFoldDB" id="A0A9P5PP13"/>
<name>A0A9P5PP13_9AGAR</name>
<keyword evidence="2" id="KW-1185">Reference proteome</keyword>
<reference evidence="1" key="1">
    <citation type="submission" date="2020-11" db="EMBL/GenBank/DDBJ databases">
        <authorList>
            <consortium name="DOE Joint Genome Institute"/>
            <person name="Ahrendt S."/>
            <person name="Riley R."/>
            <person name="Andreopoulos W."/>
            <person name="Labutti K."/>
            <person name="Pangilinan J."/>
            <person name="Ruiz-Duenas F.J."/>
            <person name="Barrasa J.M."/>
            <person name="Sanchez-Garcia M."/>
            <person name="Camarero S."/>
            <person name="Miyauchi S."/>
            <person name="Serrano A."/>
            <person name="Linde D."/>
            <person name="Babiker R."/>
            <person name="Drula E."/>
            <person name="Ayuso-Fernandez I."/>
            <person name="Pacheco R."/>
            <person name="Padilla G."/>
            <person name="Ferreira P."/>
            <person name="Barriuso J."/>
            <person name="Kellner H."/>
            <person name="Castanera R."/>
            <person name="Alfaro M."/>
            <person name="Ramirez L."/>
            <person name="Pisabarro A.G."/>
            <person name="Kuo A."/>
            <person name="Tritt A."/>
            <person name="Lipzen A."/>
            <person name="He G."/>
            <person name="Yan M."/>
            <person name="Ng V."/>
            <person name="Cullen D."/>
            <person name="Martin F."/>
            <person name="Rosso M.-N."/>
            <person name="Henrissat B."/>
            <person name="Hibbett D."/>
            <person name="Martinez A.T."/>
            <person name="Grigoriev I.V."/>
        </authorList>
    </citation>
    <scope>NUCLEOTIDE SEQUENCE</scope>
    <source>
        <strain evidence="1">AH 40177</strain>
    </source>
</reference>
<organism evidence="1 2">
    <name type="scientific">Rhodocollybia butyracea</name>
    <dbReference type="NCBI Taxonomy" id="206335"/>
    <lineage>
        <taxon>Eukaryota</taxon>
        <taxon>Fungi</taxon>
        <taxon>Dikarya</taxon>
        <taxon>Basidiomycota</taxon>
        <taxon>Agaricomycotina</taxon>
        <taxon>Agaricomycetes</taxon>
        <taxon>Agaricomycetidae</taxon>
        <taxon>Agaricales</taxon>
        <taxon>Marasmiineae</taxon>
        <taxon>Omphalotaceae</taxon>
        <taxon>Rhodocollybia</taxon>
    </lineage>
</organism>
<protein>
    <submittedName>
        <fullName evidence="1">Uncharacterized protein</fullName>
    </submittedName>
</protein>
<accession>A0A9P5PP13</accession>
<comment type="caution">
    <text evidence="1">The sequence shown here is derived from an EMBL/GenBank/DDBJ whole genome shotgun (WGS) entry which is preliminary data.</text>
</comment>
<evidence type="ECO:0000313" key="1">
    <source>
        <dbReference type="EMBL" id="KAF9069426.1"/>
    </source>
</evidence>
<dbReference type="Proteomes" id="UP000772434">
    <property type="component" value="Unassembled WGS sequence"/>
</dbReference>
<evidence type="ECO:0000313" key="2">
    <source>
        <dbReference type="Proteomes" id="UP000772434"/>
    </source>
</evidence>